<dbReference type="InterPro" id="IPR011992">
    <property type="entry name" value="EF-hand-dom_pair"/>
</dbReference>
<dbReference type="GeneID" id="19979653"/>
<dbReference type="PROSITE" id="PS00018">
    <property type="entry name" value="EF_HAND_1"/>
    <property type="match status" value="1"/>
</dbReference>
<dbReference type="CDD" id="cd00051">
    <property type="entry name" value="EFh"/>
    <property type="match status" value="2"/>
</dbReference>
<keyword evidence="4" id="KW-0106">Calcium</keyword>
<dbReference type="Proteomes" id="UP000030678">
    <property type="component" value="Unassembled WGS sequence"/>
</dbReference>
<dbReference type="VEuPathDB" id="FungiDB:G647_01160"/>
<evidence type="ECO:0000313" key="8">
    <source>
        <dbReference type="Proteomes" id="UP000030678"/>
    </source>
</evidence>
<dbReference type="Pfam" id="PF13499">
    <property type="entry name" value="EF-hand_7"/>
    <property type="match status" value="1"/>
</dbReference>
<reference evidence="7 8" key="1">
    <citation type="submission" date="2013-03" db="EMBL/GenBank/DDBJ databases">
        <title>The Genome Sequence of Cladophialophora carrionii CBS 160.54.</title>
        <authorList>
            <consortium name="The Broad Institute Genomics Platform"/>
            <person name="Cuomo C."/>
            <person name="de Hoog S."/>
            <person name="Gorbushina A."/>
            <person name="Walker B."/>
            <person name="Young S.K."/>
            <person name="Zeng Q."/>
            <person name="Gargeya S."/>
            <person name="Fitzgerald M."/>
            <person name="Haas B."/>
            <person name="Abouelleil A."/>
            <person name="Allen A.W."/>
            <person name="Alvarado L."/>
            <person name="Arachchi H.M."/>
            <person name="Berlin A.M."/>
            <person name="Chapman S.B."/>
            <person name="Gainer-Dewar J."/>
            <person name="Goldberg J."/>
            <person name="Griggs A."/>
            <person name="Gujja S."/>
            <person name="Hansen M."/>
            <person name="Howarth C."/>
            <person name="Imamovic A."/>
            <person name="Ireland A."/>
            <person name="Larimer J."/>
            <person name="McCowan C."/>
            <person name="Murphy C."/>
            <person name="Pearson M."/>
            <person name="Poon T.W."/>
            <person name="Priest M."/>
            <person name="Roberts A."/>
            <person name="Saif S."/>
            <person name="Shea T."/>
            <person name="Sisk P."/>
            <person name="Sykes S."/>
            <person name="Wortman J."/>
            <person name="Nusbaum C."/>
            <person name="Birren B."/>
        </authorList>
    </citation>
    <scope>NUCLEOTIDE SEQUENCE [LARGE SCALE GENOMIC DNA]</scope>
    <source>
        <strain evidence="7 8">CBS 160.54</strain>
    </source>
</reference>
<dbReference type="PROSITE" id="PS50222">
    <property type="entry name" value="EF_HAND_2"/>
    <property type="match status" value="2"/>
</dbReference>
<evidence type="ECO:0000256" key="2">
    <source>
        <dbReference type="ARBA" id="ARBA00022723"/>
    </source>
</evidence>
<dbReference type="AlphaFoldDB" id="V9DP81"/>
<feature type="domain" description="EF-hand" evidence="6">
    <location>
        <begin position="185"/>
        <end position="220"/>
    </location>
</feature>
<dbReference type="FunFam" id="1.10.238.10:FF:000003">
    <property type="entry name" value="Calmodulin A"/>
    <property type="match status" value="1"/>
</dbReference>
<evidence type="ECO:0000259" key="6">
    <source>
        <dbReference type="PROSITE" id="PS50222"/>
    </source>
</evidence>
<evidence type="ECO:0000256" key="5">
    <source>
        <dbReference type="SAM" id="MobiDB-lite"/>
    </source>
</evidence>
<dbReference type="RefSeq" id="XP_008722783.1">
    <property type="nucleotide sequence ID" value="XM_008724561.1"/>
</dbReference>
<dbReference type="SMART" id="SM00054">
    <property type="entry name" value="EFh"/>
    <property type="match status" value="2"/>
</dbReference>
<sequence>MSQGNPAFPARNVYASSSKLPDRTAQRPGATAPSQQYTQSTFGRRPDQIYQYAQSTAPPVLQQQQQQQQQAHAMPAGRQSTEKEPNALSELSEEQRDEINESFSLFDLDRDRHLDYHEVRVALRSLGFTVPKAEVAQIMHTQGVPKPKFKRGPPGRGQQSYHVSQLLLAQVPFQRIAAQKIFERDPTEEVERALLLFDPEQRGYIEIDDIRRVARELGETGLTDDEIHAMVEEFDYDGTGSVAKEAFYAICLQ</sequence>
<evidence type="ECO:0000256" key="3">
    <source>
        <dbReference type="ARBA" id="ARBA00022737"/>
    </source>
</evidence>
<dbReference type="InterPro" id="IPR002048">
    <property type="entry name" value="EF_hand_dom"/>
</dbReference>
<dbReference type="PANTHER" id="PTHR23048:SF48">
    <property type="entry name" value="CENTRIN 3"/>
    <property type="match status" value="1"/>
</dbReference>
<dbReference type="HOGENOM" id="CLU_061288_18_1_1"/>
<dbReference type="GO" id="GO:0016460">
    <property type="term" value="C:myosin II complex"/>
    <property type="evidence" value="ECO:0007669"/>
    <property type="project" value="TreeGrafter"/>
</dbReference>
<organism evidence="7 8">
    <name type="scientific">Cladophialophora carrionii CBS 160.54</name>
    <dbReference type="NCBI Taxonomy" id="1279043"/>
    <lineage>
        <taxon>Eukaryota</taxon>
        <taxon>Fungi</taxon>
        <taxon>Dikarya</taxon>
        <taxon>Ascomycota</taxon>
        <taxon>Pezizomycotina</taxon>
        <taxon>Eurotiomycetes</taxon>
        <taxon>Chaetothyriomycetidae</taxon>
        <taxon>Chaetothyriales</taxon>
        <taxon>Herpotrichiellaceae</taxon>
        <taxon>Cladophialophora</taxon>
    </lineage>
</organism>
<evidence type="ECO:0000256" key="1">
    <source>
        <dbReference type="ARBA" id="ARBA00020786"/>
    </source>
</evidence>
<feature type="region of interest" description="Disordered" evidence="5">
    <location>
        <begin position="1"/>
        <end position="95"/>
    </location>
</feature>
<dbReference type="OrthoDB" id="343296at2759"/>
<gene>
    <name evidence="7" type="ORF">G647_01160</name>
</gene>
<name>V9DP81_9EURO</name>
<evidence type="ECO:0000313" key="7">
    <source>
        <dbReference type="EMBL" id="ETI28709.1"/>
    </source>
</evidence>
<feature type="compositionally biased region" description="Polar residues" evidence="5">
    <location>
        <begin position="32"/>
        <end position="42"/>
    </location>
</feature>
<dbReference type="InterPro" id="IPR018247">
    <property type="entry name" value="EF_Hand_1_Ca_BS"/>
</dbReference>
<protein>
    <recommendedName>
        <fullName evidence="1">Calmodulin</fullName>
    </recommendedName>
</protein>
<proteinExistence type="predicted"/>
<keyword evidence="3" id="KW-0677">Repeat</keyword>
<feature type="domain" description="EF-hand" evidence="6">
    <location>
        <begin position="94"/>
        <end position="129"/>
    </location>
</feature>
<dbReference type="Gene3D" id="1.10.238.10">
    <property type="entry name" value="EF-hand"/>
    <property type="match status" value="2"/>
</dbReference>
<dbReference type="SUPFAM" id="SSF47473">
    <property type="entry name" value="EF-hand"/>
    <property type="match status" value="1"/>
</dbReference>
<evidence type="ECO:0000256" key="4">
    <source>
        <dbReference type="ARBA" id="ARBA00022837"/>
    </source>
</evidence>
<dbReference type="InterPro" id="IPR050230">
    <property type="entry name" value="CALM/Myosin/TropC-like"/>
</dbReference>
<dbReference type="GO" id="GO:0005509">
    <property type="term" value="F:calcium ion binding"/>
    <property type="evidence" value="ECO:0007669"/>
    <property type="project" value="InterPro"/>
</dbReference>
<keyword evidence="2" id="KW-0479">Metal-binding</keyword>
<dbReference type="PANTHER" id="PTHR23048">
    <property type="entry name" value="MYOSIN LIGHT CHAIN 1, 3"/>
    <property type="match status" value="1"/>
</dbReference>
<accession>V9DP81</accession>
<dbReference type="EMBL" id="KB822697">
    <property type="protein sequence ID" value="ETI28709.1"/>
    <property type="molecule type" value="Genomic_DNA"/>
</dbReference>